<geneLocation type="plasmid" evidence="1">
    <name>pL289</name>
</geneLocation>
<evidence type="ECO:0000313" key="1">
    <source>
        <dbReference type="EMBL" id="ARP21646.1"/>
    </source>
</evidence>
<gene>
    <name evidence="1" type="ORF">K05K4_49370</name>
</gene>
<organism evidence="1">
    <name type="scientific">Vibrio alginolyticus</name>
    <dbReference type="NCBI Taxonomy" id="663"/>
    <lineage>
        <taxon>Bacteria</taxon>
        <taxon>Pseudomonadati</taxon>
        <taxon>Pseudomonadota</taxon>
        <taxon>Gammaproteobacteria</taxon>
        <taxon>Vibrionales</taxon>
        <taxon>Vibrionaceae</taxon>
        <taxon>Vibrio</taxon>
    </lineage>
</organism>
<dbReference type="RefSeq" id="WP_025767333.1">
    <property type="nucleotide sequence ID" value="NZ_CP017893.1"/>
</dbReference>
<dbReference type="EMBL" id="CP017904">
    <property type="protein sequence ID" value="ARP21646.1"/>
    <property type="molecule type" value="Genomic_DNA"/>
</dbReference>
<accession>A0A1W6UEY4</accession>
<reference evidence="1" key="1">
    <citation type="submission" date="2016-10" db="EMBL/GenBank/DDBJ databases">
        <title>The High Quality Genome of Vibrio alginolyticus K01M1.</title>
        <authorList>
            <person name="Wendling C."/>
            <person name="Chibani C.M."/>
            <person name="Hertel R."/>
            <person name="Sproer C."/>
            <person name="Bunk B."/>
            <person name="Overmann J."/>
            <person name="Roth O."/>
            <person name="Liesegang H."/>
        </authorList>
    </citation>
    <scope>NUCLEOTIDE SEQUENCE</scope>
    <source>
        <strain evidence="1">K05K4</strain>
        <plasmid evidence="1">pL289</plasmid>
    </source>
</reference>
<proteinExistence type="predicted"/>
<dbReference type="AlphaFoldDB" id="A0A1W6UEY4"/>
<sequence length="141" mass="16048">MALKVYKTIDHGRRNTRYAYVCASSKVRVAELLNTTIGQLNKYGCNPLDKDDLKYSQYKYLQDGEVAYESPNESRSTNEGISERDLHRIAAIGYLDAAIHALNNCQMPSNKMKDRLLKIQGDLKELKIDAKEALEDKYSGR</sequence>
<keyword evidence="1" id="KW-0614">Plasmid</keyword>
<name>A0A1W6UEY4_VIBAL</name>
<protein>
    <submittedName>
        <fullName evidence="1">Uncharacterized protein</fullName>
    </submittedName>
</protein>